<evidence type="ECO:0000313" key="2">
    <source>
        <dbReference type="Proteomes" id="UP000034913"/>
    </source>
</evidence>
<evidence type="ECO:0000313" key="1">
    <source>
        <dbReference type="EMBL" id="KKW26933.1"/>
    </source>
</evidence>
<protein>
    <submittedName>
        <fullName evidence="1">Uncharacterized protein</fullName>
    </submittedName>
</protein>
<dbReference type="AlphaFoldDB" id="A0A0G1X6Y2"/>
<accession>A0A0G1X6Y2</accession>
<reference evidence="1 2" key="1">
    <citation type="journal article" date="2015" name="Nature">
        <title>rRNA introns, odd ribosomes, and small enigmatic genomes across a large radiation of phyla.</title>
        <authorList>
            <person name="Brown C.T."/>
            <person name="Hug L.A."/>
            <person name="Thomas B.C."/>
            <person name="Sharon I."/>
            <person name="Castelle C.J."/>
            <person name="Singh A."/>
            <person name="Wilkins M.J."/>
            <person name="Williams K.H."/>
            <person name="Banfield J.F."/>
        </authorList>
    </citation>
    <scope>NUCLEOTIDE SEQUENCE [LARGE SCALE GENOMIC DNA]</scope>
</reference>
<gene>
    <name evidence="1" type="ORF">VF00_C0002G0258</name>
</gene>
<organism evidence="1 2">
    <name type="scientific">candidate division Kazan bacterium GW2011_GWB1_52_7</name>
    <dbReference type="NCBI Taxonomy" id="1620414"/>
    <lineage>
        <taxon>Bacteria</taxon>
        <taxon>Bacteria division Kazan-3B-28</taxon>
    </lineage>
</organism>
<dbReference type="Proteomes" id="UP000034913">
    <property type="component" value="Unassembled WGS sequence"/>
</dbReference>
<name>A0A0G1X6Y2_UNCK3</name>
<dbReference type="EMBL" id="LCRB01000002">
    <property type="protein sequence ID" value="KKW26933.1"/>
    <property type="molecule type" value="Genomic_DNA"/>
</dbReference>
<sequence>MRSTTLSSLVMLGILVIVAMSVPHILLVIQQGSPMGIQDVTYVGTSGKLQNSWAAGDEISVTINLGAINELCYLEPRVEQFSHGGSVYFLNDMSVEPMAPSYIWPKTRSVTITGVIPPNLFDDGTNLHLMVAGWGGYVPIEICDIDQGPNHLQPCGSCRQKGHHLVRATEDSRWLEIGTYRASADLDQAQPSWPSGLKLNYQEPALYLGGNFSRPLPFVDESQWGRHGLTPIRASDAHLNLWAYPFPQIARWGYVDAMTGEGVGRDDHLGNLFDAEHFPMSVKEDGVCWQNLDIPAPSPGMLIVIYLGWPNWADGEPLAMRLYCLDRR</sequence>
<proteinExistence type="predicted"/>
<comment type="caution">
    <text evidence="1">The sequence shown here is derived from an EMBL/GenBank/DDBJ whole genome shotgun (WGS) entry which is preliminary data.</text>
</comment>